<keyword evidence="3" id="KW-1185">Reference proteome</keyword>
<feature type="region of interest" description="Disordered" evidence="1">
    <location>
        <begin position="1"/>
        <end position="38"/>
    </location>
</feature>
<gene>
    <name evidence="2" type="ordered locus">DET0113</name>
</gene>
<dbReference type="EMBL" id="CP000027">
    <property type="protein sequence ID" value="AAW40570.1"/>
    <property type="molecule type" value="Genomic_DNA"/>
</dbReference>
<reference evidence="2 3" key="1">
    <citation type="journal article" date="2005" name="Science">
        <title>Genome sequence of the PCE-dechlorinating bacterium Dehalococcoides ethenogenes.</title>
        <authorList>
            <person name="Seshadri R."/>
            <person name="Adrian L."/>
            <person name="Fouts D.E."/>
            <person name="Eisen J.A."/>
            <person name="Phillippy A.M."/>
            <person name="Methe B.A."/>
            <person name="Ward N.L."/>
            <person name="Nelson W.C."/>
            <person name="Deboy R.T."/>
            <person name="Khouri H.M."/>
            <person name="Kolonay J.F."/>
            <person name="Dodson R.J."/>
            <person name="Daugherty S.C."/>
            <person name="Brinkac L.M."/>
            <person name="Sullivan S.A."/>
            <person name="Madupu R."/>
            <person name="Nelson K.E."/>
            <person name="Kang K.H."/>
            <person name="Impraim M."/>
            <person name="Tran K."/>
            <person name="Robinson J.M."/>
            <person name="Forberger H.A."/>
            <person name="Fraser C.M."/>
            <person name="Zinder S.H."/>
            <person name="Heidelberg J.F."/>
        </authorList>
    </citation>
    <scope>NUCLEOTIDE SEQUENCE [LARGE SCALE GENOMIC DNA]</scope>
    <source>
        <strain evidence="3">ATCC BAA-2266 / KCTC 15142 / 195</strain>
    </source>
</reference>
<proteinExistence type="predicted"/>
<organism evidence="2 3">
    <name type="scientific">Dehalococcoides mccartyi (strain ATCC BAA-2266 / KCTC 15142 / 195)</name>
    <name type="common">Dehalococcoides ethenogenes (strain 195)</name>
    <dbReference type="NCBI Taxonomy" id="243164"/>
    <lineage>
        <taxon>Bacteria</taxon>
        <taxon>Bacillati</taxon>
        <taxon>Chloroflexota</taxon>
        <taxon>Dehalococcoidia</taxon>
        <taxon>Dehalococcoidales</taxon>
        <taxon>Dehalococcoidaceae</taxon>
        <taxon>Dehalococcoides</taxon>
    </lineage>
</organism>
<dbReference type="HOGENOM" id="CLU_3327106_0_0_0"/>
<dbReference type="Proteomes" id="UP000008289">
    <property type="component" value="Chromosome"/>
</dbReference>
<feature type="compositionally biased region" description="Basic and acidic residues" evidence="1">
    <location>
        <begin position="26"/>
        <end position="38"/>
    </location>
</feature>
<dbReference type="KEGG" id="det:DET0113"/>
<protein>
    <submittedName>
        <fullName evidence="2">Uncharacterized protein</fullName>
    </submittedName>
</protein>
<dbReference type="InParanoid" id="Q3ZA85"/>
<dbReference type="AlphaFoldDB" id="Q3ZA85"/>
<evidence type="ECO:0000313" key="2">
    <source>
        <dbReference type="EMBL" id="AAW40570.1"/>
    </source>
</evidence>
<sequence length="38" mass="4341">MSYAAGRKYKDELTTKMKVSGQVRGNLRDKREGTPLVR</sequence>
<name>Q3ZA85_DEHM1</name>
<accession>Q3ZA85</accession>
<evidence type="ECO:0000256" key="1">
    <source>
        <dbReference type="SAM" id="MobiDB-lite"/>
    </source>
</evidence>
<evidence type="ECO:0000313" key="3">
    <source>
        <dbReference type="Proteomes" id="UP000008289"/>
    </source>
</evidence>